<dbReference type="EMBL" id="JAOYFB010000002">
    <property type="protein sequence ID" value="KAK4006138.1"/>
    <property type="molecule type" value="Genomic_DNA"/>
</dbReference>
<evidence type="ECO:0000256" key="1">
    <source>
        <dbReference type="SAM" id="MobiDB-lite"/>
    </source>
</evidence>
<organism evidence="2 3">
    <name type="scientific">Daphnia magna</name>
    <dbReference type="NCBI Taxonomy" id="35525"/>
    <lineage>
        <taxon>Eukaryota</taxon>
        <taxon>Metazoa</taxon>
        <taxon>Ecdysozoa</taxon>
        <taxon>Arthropoda</taxon>
        <taxon>Crustacea</taxon>
        <taxon>Branchiopoda</taxon>
        <taxon>Diplostraca</taxon>
        <taxon>Cladocera</taxon>
        <taxon>Anomopoda</taxon>
        <taxon>Daphniidae</taxon>
        <taxon>Daphnia</taxon>
    </lineage>
</organism>
<gene>
    <name evidence="2" type="ORF">OUZ56_011293</name>
</gene>
<protein>
    <submittedName>
        <fullName evidence="2">Uncharacterized protein</fullName>
    </submittedName>
</protein>
<feature type="region of interest" description="Disordered" evidence="1">
    <location>
        <begin position="1"/>
        <end position="24"/>
    </location>
</feature>
<evidence type="ECO:0000313" key="2">
    <source>
        <dbReference type="EMBL" id="KAK4006138.1"/>
    </source>
</evidence>
<accession>A0ABQ9Z047</accession>
<reference evidence="2 3" key="1">
    <citation type="journal article" date="2023" name="Nucleic Acids Res.">
        <title>The hologenome of Daphnia magna reveals possible DNA methylation and microbiome-mediated evolution of the host genome.</title>
        <authorList>
            <person name="Chaturvedi A."/>
            <person name="Li X."/>
            <person name="Dhandapani V."/>
            <person name="Marshall H."/>
            <person name="Kissane S."/>
            <person name="Cuenca-Cambronero M."/>
            <person name="Asole G."/>
            <person name="Calvet F."/>
            <person name="Ruiz-Romero M."/>
            <person name="Marangio P."/>
            <person name="Guigo R."/>
            <person name="Rago D."/>
            <person name="Mirbahai L."/>
            <person name="Eastwood N."/>
            <person name="Colbourne J.K."/>
            <person name="Zhou J."/>
            <person name="Mallon E."/>
            <person name="Orsini L."/>
        </authorList>
    </citation>
    <scope>NUCLEOTIDE SEQUENCE [LARGE SCALE GENOMIC DNA]</scope>
    <source>
        <strain evidence="2">LRV0_1</strain>
    </source>
</reference>
<sequence>MERKRSVKRTNVESAPKQSRKRKILRTETGAKENKIEVKKFTYIDGIRFKAFLKNTNKPSDSELLAILKETEANLQEILIQKPSGYLWTNKEYQEAETDWRTCMETKDKEFKE</sequence>
<comment type="caution">
    <text evidence="2">The sequence shown here is derived from an EMBL/GenBank/DDBJ whole genome shotgun (WGS) entry which is preliminary data.</text>
</comment>
<proteinExistence type="predicted"/>
<keyword evidence="3" id="KW-1185">Reference proteome</keyword>
<evidence type="ECO:0000313" key="3">
    <source>
        <dbReference type="Proteomes" id="UP001234178"/>
    </source>
</evidence>
<name>A0ABQ9Z047_9CRUS</name>
<dbReference type="Proteomes" id="UP001234178">
    <property type="component" value="Unassembled WGS sequence"/>
</dbReference>